<dbReference type="PANTHER" id="PTHR32039:SF7">
    <property type="entry name" value="COMPETENCE PROTEIN COMM"/>
    <property type="match status" value="1"/>
</dbReference>
<dbReference type="EMBL" id="MHVJ01000011">
    <property type="protein sequence ID" value="OHA91604.1"/>
    <property type="molecule type" value="Genomic_DNA"/>
</dbReference>
<dbReference type="InterPro" id="IPR004482">
    <property type="entry name" value="Mg_chelat-rel"/>
</dbReference>
<dbReference type="Gene3D" id="3.30.230.10">
    <property type="match status" value="1"/>
</dbReference>
<dbReference type="InterPro" id="IPR027417">
    <property type="entry name" value="P-loop_NTPase"/>
</dbReference>
<comment type="similarity">
    <text evidence="1">Belongs to the Mg-chelatase subunits D/I family. ComM subfamily.</text>
</comment>
<evidence type="ECO:0000256" key="1">
    <source>
        <dbReference type="ARBA" id="ARBA00006354"/>
    </source>
</evidence>
<evidence type="ECO:0000313" key="4">
    <source>
        <dbReference type="Proteomes" id="UP000178612"/>
    </source>
</evidence>
<dbReference type="GO" id="GO:0005524">
    <property type="term" value="F:ATP binding"/>
    <property type="evidence" value="ECO:0007669"/>
    <property type="project" value="InterPro"/>
</dbReference>
<dbReference type="AlphaFoldDB" id="A0A1G2T2X1"/>
<gene>
    <name evidence="3" type="ORF">A2758_00640</name>
</gene>
<evidence type="ECO:0000313" key="3">
    <source>
        <dbReference type="EMBL" id="OHA91604.1"/>
    </source>
</evidence>
<protein>
    <recommendedName>
        <fullName evidence="2">AAA+ ATPase domain-containing protein</fullName>
    </recommendedName>
</protein>
<dbReference type="InterPro" id="IPR020568">
    <property type="entry name" value="Ribosomal_Su5_D2-typ_SF"/>
</dbReference>
<dbReference type="InterPro" id="IPR003593">
    <property type="entry name" value="AAA+_ATPase"/>
</dbReference>
<dbReference type="Pfam" id="PF01078">
    <property type="entry name" value="Mg_chelatase"/>
    <property type="match status" value="1"/>
</dbReference>
<dbReference type="InterPro" id="IPR014721">
    <property type="entry name" value="Ribsml_uS5_D2-typ_fold_subgr"/>
</dbReference>
<organism evidence="3 4">
    <name type="scientific">Candidatus Zambryskibacteria bacterium RIFCSPHIGHO2_01_FULL_49_18</name>
    <dbReference type="NCBI Taxonomy" id="1802740"/>
    <lineage>
        <taxon>Bacteria</taxon>
        <taxon>Candidatus Zambryskiibacteriota</taxon>
    </lineage>
</organism>
<sequence>MSFSKVYSAQTELLRVTSVSVETDIDRNTLYAFAVVGLADKAVDEARDRISAAIKNSGFDSPKKKNHKIVISLAPGDLKKEGTHFDLAMALSFLLANDEIEFDPEKKIFLGELSLDGKVRPVRGVLPIARFAKEKGFKEIFVPVENAREAALIDGIFVYAVKDLKQVIEHLTGEENSLLDAEETTKLNEELVITPTDFADVRGQERAKRGLLIAAAGGHNAAMYGPPGTGKTMLAKAFAGILPRLTFDEALEATGIHSVAGTLQETFITNPPFRAPHHTASYVSLVGGGANPRPGEITLAHRGVLFMDEFPEFERRVIESLRQPLEDKVISVARAKGTAHFPANVLLIAAMNPCPCGNYGFRGKQCICTPSALQRYRRKMSGPIMDRIDIWLEVDRILPHELGTEGRVGEESNSFRKQVQDAREIQEKRFKNLKIRKNGEMGAKELVLHVQLEKGAEKTLNLAAERLGFSPRVYHRMIKVARTIADLEESENVSSQHVLEAVEYRPKKFDL</sequence>
<comment type="caution">
    <text evidence="3">The sequence shown here is derived from an EMBL/GenBank/DDBJ whole genome shotgun (WGS) entry which is preliminary data.</text>
</comment>
<name>A0A1G2T2X1_9BACT</name>
<evidence type="ECO:0000259" key="2">
    <source>
        <dbReference type="SMART" id="SM00382"/>
    </source>
</evidence>
<dbReference type="SUPFAM" id="SSF52540">
    <property type="entry name" value="P-loop containing nucleoside triphosphate hydrolases"/>
    <property type="match status" value="1"/>
</dbReference>
<accession>A0A1G2T2X1</accession>
<dbReference type="SMART" id="SM00382">
    <property type="entry name" value="AAA"/>
    <property type="match status" value="1"/>
</dbReference>
<dbReference type="InterPro" id="IPR000523">
    <property type="entry name" value="Mg_chelatse_chII-like_cat_dom"/>
</dbReference>
<dbReference type="Pfam" id="PF13335">
    <property type="entry name" value="Mg_chelatase_C"/>
    <property type="match status" value="1"/>
</dbReference>
<dbReference type="InterPro" id="IPR045006">
    <property type="entry name" value="CHLI-like"/>
</dbReference>
<feature type="domain" description="AAA+ ATPase" evidence="2">
    <location>
        <begin position="217"/>
        <end position="398"/>
    </location>
</feature>
<dbReference type="InterPro" id="IPR025158">
    <property type="entry name" value="Mg_chelat-rel_C"/>
</dbReference>
<dbReference type="Proteomes" id="UP000178612">
    <property type="component" value="Unassembled WGS sequence"/>
</dbReference>
<dbReference type="NCBIfam" id="TIGR00368">
    <property type="entry name" value="YifB family Mg chelatase-like AAA ATPase"/>
    <property type="match status" value="1"/>
</dbReference>
<proteinExistence type="inferred from homology"/>
<dbReference type="SUPFAM" id="SSF54211">
    <property type="entry name" value="Ribosomal protein S5 domain 2-like"/>
    <property type="match status" value="1"/>
</dbReference>
<dbReference type="PANTHER" id="PTHR32039">
    <property type="entry name" value="MAGNESIUM-CHELATASE SUBUNIT CHLI"/>
    <property type="match status" value="1"/>
</dbReference>
<dbReference type="Gene3D" id="3.40.50.300">
    <property type="entry name" value="P-loop containing nucleotide triphosphate hydrolases"/>
    <property type="match status" value="1"/>
</dbReference>
<dbReference type="Pfam" id="PF13541">
    <property type="entry name" value="ChlI"/>
    <property type="match status" value="1"/>
</dbReference>
<reference evidence="3 4" key="1">
    <citation type="journal article" date="2016" name="Nat. Commun.">
        <title>Thousands of microbial genomes shed light on interconnected biogeochemical processes in an aquifer system.</title>
        <authorList>
            <person name="Anantharaman K."/>
            <person name="Brown C.T."/>
            <person name="Hug L.A."/>
            <person name="Sharon I."/>
            <person name="Castelle C.J."/>
            <person name="Probst A.J."/>
            <person name="Thomas B.C."/>
            <person name="Singh A."/>
            <person name="Wilkins M.J."/>
            <person name="Karaoz U."/>
            <person name="Brodie E.L."/>
            <person name="Williams K.H."/>
            <person name="Hubbard S.S."/>
            <person name="Banfield J.F."/>
        </authorList>
    </citation>
    <scope>NUCLEOTIDE SEQUENCE [LARGE SCALE GENOMIC DNA]</scope>
</reference>